<organism evidence="5 6">
    <name type="scientific">Tegillarca granosa</name>
    <name type="common">Malaysian cockle</name>
    <name type="synonym">Anadara granosa</name>
    <dbReference type="NCBI Taxonomy" id="220873"/>
    <lineage>
        <taxon>Eukaryota</taxon>
        <taxon>Metazoa</taxon>
        <taxon>Spiralia</taxon>
        <taxon>Lophotrochozoa</taxon>
        <taxon>Mollusca</taxon>
        <taxon>Bivalvia</taxon>
        <taxon>Autobranchia</taxon>
        <taxon>Pteriomorphia</taxon>
        <taxon>Arcoida</taxon>
        <taxon>Arcoidea</taxon>
        <taxon>Arcidae</taxon>
        <taxon>Tegillarca</taxon>
    </lineage>
</organism>
<comment type="caution">
    <text evidence="5">The sequence shown here is derived from an EMBL/GenBank/DDBJ whole genome shotgun (WGS) entry which is preliminary data.</text>
</comment>
<dbReference type="PROSITE" id="PS00941">
    <property type="entry name" value="CARBOXYLESTERASE_B_2"/>
    <property type="match status" value="1"/>
</dbReference>
<dbReference type="InterPro" id="IPR029058">
    <property type="entry name" value="AB_hydrolase_fold"/>
</dbReference>
<dbReference type="InterPro" id="IPR002018">
    <property type="entry name" value="CarbesteraseB"/>
</dbReference>
<dbReference type="InterPro" id="IPR019826">
    <property type="entry name" value="Carboxylesterase_B_AS"/>
</dbReference>
<keyword evidence="2 3" id="KW-0378">Hydrolase</keyword>
<evidence type="ECO:0000313" key="5">
    <source>
        <dbReference type="EMBL" id="KAJ8307290.1"/>
    </source>
</evidence>
<keyword evidence="6" id="KW-1185">Reference proteome</keyword>
<proteinExistence type="inferred from homology"/>
<accession>A0ABQ9EV68</accession>
<dbReference type="EMBL" id="JARBDR010000793">
    <property type="protein sequence ID" value="KAJ8307290.1"/>
    <property type="molecule type" value="Genomic_DNA"/>
</dbReference>
<evidence type="ECO:0000259" key="4">
    <source>
        <dbReference type="Pfam" id="PF00135"/>
    </source>
</evidence>
<dbReference type="Gene3D" id="3.40.50.1820">
    <property type="entry name" value="alpha/beta hydrolase"/>
    <property type="match status" value="1"/>
</dbReference>
<feature type="domain" description="Carboxylesterase type B" evidence="4">
    <location>
        <begin position="27"/>
        <end position="466"/>
    </location>
</feature>
<dbReference type="PANTHER" id="PTHR45570">
    <property type="entry name" value="CARBOXYLIC ESTER HYDROLASE"/>
    <property type="match status" value="1"/>
</dbReference>
<dbReference type="Pfam" id="PF00135">
    <property type="entry name" value="COesterase"/>
    <property type="match status" value="1"/>
</dbReference>
<gene>
    <name evidence="5" type="ORF">KUTeg_015374</name>
</gene>
<evidence type="ECO:0000313" key="6">
    <source>
        <dbReference type="Proteomes" id="UP001217089"/>
    </source>
</evidence>
<sequence length="468" mass="52315">MKNEKDQICLQTPNTTLVVTRNSYTFRWESPVEPIPWTTIYDATKRKPGCSQAECDRVLPPLVSEDCLFLNIWTPLTANSSTSYPVLAFIHGGNFDGMSASSLLFDGENITYKGEIIVVTLDYRLGALGFLVTRDKIGQKGANGNYGILDQRLALKWIHDNIQSFGGDPNQVTVSGQSAGSQSIAIHMMSKDTSQLFHKAIMESNPLSLPFKSHTEALYIGDLVAKQLGCRSGDIKCLRKLSADKISQATEDGRADPSSLKLLEFFELWGPNVDGKIVPYQPLEAIQNGNFVDVPIIMGSLTEETRIYVYSAWSKPLSSLDYELAMAATFPTQIKKVLKKYPPSTSQTDQRDTLVEAATDFVFTCCTRNFTRSVVTQKHSPVFRYVFDHAFSFPGGSVSLGNFTITSDEYKLSDSLIYYWSNFVKTGDPNKGHSGLINWPAYTADTDWQYLLFQTPQNSVRSKYRQDF</sequence>
<name>A0ABQ9EV68_TEGGR</name>
<protein>
    <recommendedName>
        <fullName evidence="3">Carboxylic ester hydrolase</fullName>
        <ecNumber evidence="3">3.1.1.-</ecNumber>
    </recommendedName>
</protein>
<feature type="non-terminal residue" evidence="5">
    <location>
        <position position="468"/>
    </location>
</feature>
<evidence type="ECO:0000256" key="3">
    <source>
        <dbReference type="RuleBase" id="RU361235"/>
    </source>
</evidence>
<evidence type="ECO:0000256" key="1">
    <source>
        <dbReference type="ARBA" id="ARBA00005964"/>
    </source>
</evidence>
<dbReference type="InterPro" id="IPR019819">
    <property type="entry name" value="Carboxylesterase_B_CS"/>
</dbReference>
<reference evidence="5 6" key="1">
    <citation type="submission" date="2022-12" db="EMBL/GenBank/DDBJ databases">
        <title>Chromosome-level genome of Tegillarca granosa.</title>
        <authorList>
            <person name="Kim J."/>
        </authorList>
    </citation>
    <scope>NUCLEOTIDE SEQUENCE [LARGE SCALE GENOMIC DNA]</scope>
    <source>
        <strain evidence="5">Teg-2019</strain>
        <tissue evidence="5">Adductor muscle</tissue>
    </source>
</reference>
<comment type="similarity">
    <text evidence="1 3">Belongs to the type-B carboxylesterase/lipase family.</text>
</comment>
<evidence type="ECO:0000256" key="2">
    <source>
        <dbReference type="ARBA" id="ARBA00022801"/>
    </source>
</evidence>
<dbReference type="Proteomes" id="UP001217089">
    <property type="component" value="Unassembled WGS sequence"/>
</dbReference>
<dbReference type="PROSITE" id="PS00122">
    <property type="entry name" value="CARBOXYLESTERASE_B_1"/>
    <property type="match status" value="1"/>
</dbReference>
<dbReference type="PANTHER" id="PTHR45570:SF1">
    <property type="entry name" value="CARBOXYLIC ESTER HYDROLASE"/>
    <property type="match status" value="1"/>
</dbReference>
<dbReference type="SUPFAM" id="SSF53474">
    <property type="entry name" value="alpha/beta-Hydrolases"/>
    <property type="match status" value="1"/>
</dbReference>
<dbReference type="EC" id="3.1.1.-" evidence="3"/>